<dbReference type="SUPFAM" id="SSF48371">
    <property type="entry name" value="ARM repeat"/>
    <property type="match status" value="1"/>
</dbReference>
<dbReference type="InterPro" id="IPR011989">
    <property type="entry name" value="ARM-like"/>
</dbReference>
<evidence type="ECO:0000256" key="2">
    <source>
        <dbReference type="PROSITE-ProRule" id="PRU00103"/>
    </source>
</evidence>
<reference evidence="3" key="1">
    <citation type="submission" date="2015-12" db="EMBL/GenBank/DDBJ databases">
        <title>De novo transcriptome assembly of four potential Pierce s Disease insect vectors from Arizona vineyards.</title>
        <authorList>
            <person name="Tassone E.E."/>
        </authorList>
    </citation>
    <scope>NUCLEOTIDE SEQUENCE</scope>
</reference>
<feature type="repeat" description="HEAT" evidence="2">
    <location>
        <begin position="763"/>
        <end position="788"/>
    </location>
</feature>
<dbReference type="InterPro" id="IPR000357">
    <property type="entry name" value="HEAT"/>
</dbReference>
<evidence type="ECO:0000313" key="3">
    <source>
        <dbReference type="EMBL" id="JAS35636.1"/>
    </source>
</evidence>
<evidence type="ECO:0000256" key="1">
    <source>
        <dbReference type="ARBA" id="ARBA00022737"/>
    </source>
</evidence>
<dbReference type="PANTHER" id="PTHR10648:SF1">
    <property type="entry name" value="SERINE_THREONINE-PROTEIN PHOSPHATASE 4 REGULATORY SUBUNIT 1"/>
    <property type="match status" value="1"/>
</dbReference>
<keyword evidence="1" id="KW-0677">Repeat</keyword>
<proteinExistence type="predicted"/>
<dbReference type="PROSITE" id="PS50077">
    <property type="entry name" value="HEAT_REPEAT"/>
    <property type="match status" value="3"/>
</dbReference>
<sequence>FNVYSRLNLFLDILHAEKEDNLDDVDDDGYREQDQEEQWNDFPRFRAEILNPLQQLENLARSDNVYDRQIVGRTVLETLRCIGDNASDINKVMDIINIVAKDPEATVRVELMEHMPHIVMVCHEDKVKLQPLIASHLIPILMYLLLADSDSQVKKSAQNALLIIIVEQNVIERNVIEELICPVIIKLSHDDGFAGVDLMSKVAPLLGREVTERLFVPRLLPLCSNNLFMVRKMCAESFGDFCAVVSRHCTETLLLPKFVALCRDSVWGVRKACAEVIMSVSCACCLETRKRVLAPVYASLLSDESRWVRLSAFPTLGPFITTFAEPSITSLAYNQQGQLVLMNTQGFEFRVETQKNELQIRLLGGFENDSGRSIPSNCEGENLSLVKKQRLYNNHDKMSKMQSNQPLYKVEHISSNISENNDLEDYNSFHYWRDPLPDIEVDSRLGLDTFNTLSNDLSAKSTEDSLSSKLDAMFYNCSLSSADSSLDLSLDSTSFIPTHQKLSRLKAKLEPSQEIVPQQLIDHFVSMSDPSNANFTEIDLAHHCAFSLPAVALTLGPNNWDLLRDTYKALSLDKKWKVRRTVASSIHELAVIVGEEVATEDLVPIFSGLIKDLDEVRIGALKHLAHFLKLLRPSGRNTFLPKLVDFLMTDYEWNWRFREELADQLLQCLSLFSPQDICTHVSPVAIVLLLDKVAAVKNKALLLVTELVKHVSAKNSLLRELLTELAGQFAHSNRWNRRQTFALLCSCLINERVLSDEMFARDILPHLLDLSWDKVPNVRLAVARTLSSDIMHHHYFCDSQNPHYEILLQTLRRLQSDTDRDVRYFANYSPTKQDEQTDEEPT</sequence>
<dbReference type="Pfam" id="PF02985">
    <property type="entry name" value="HEAT"/>
    <property type="match status" value="1"/>
</dbReference>
<feature type="non-terminal residue" evidence="3">
    <location>
        <position position="1"/>
    </location>
</feature>
<dbReference type="PANTHER" id="PTHR10648">
    <property type="entry name" value="SERINE/THREONINE-PROTEIN PHOSPHATASE PP2A 65 KDA REGULATORY SUBUNIT"/>
    <property type="match status" value="1"/>
</dbReference>
<dbReference type="GO" id="GO:0005737">
    <property type="term" value="C:cytoplasm"/>
    <property type="evidence" value="ECO:0007669"/>
    <property type="project" value="TreeGrafter"/>
</dbReference>
<protein>
    <recommendedName>
        <fullName evidence="4">WW-binding domain-containing protein</fullName>
    </recommendedName>
</protein>
<evidence type="ECO:0008006" key="4">
    <source>
        <dbReference type="Google" id="ProtNLM"/>
    </source>
</evidence>
<name>A0A1B6ECH1_9HEMI</name>
<dbReference type="GO" id="GO:0019888">
    <property type="term" value="F:protein phosphatase regulator activity"/>
    <property type="evidence" value="ECO:0007669"/>
    <property type="project" value="TreeGrafter"/>
</dbReference>
<dbReference type="InterPro" id="IPR016024">
    <property type="entry name" value="ARM-type_fold"/>
</dbReference>
<accession>A0A1B6ECH1</accession>
<feature type="repeat" description="HEAT" evidence="2">
    <location>
        <begin position="563"/>
        <end position="601"/>
    </location>
</feature>
<dbReference type="AlphaFoldDB" id="A0A1B6ECH1"/>
<dbReference type="InterPro" id="IPR021133">
    <property type="entry name" value="HEAT_type_2"/>
</dbReference>
<organism evidence="3">
    <name type="scientific">Clastoptera arizonana</name>
    <name type="common">Arizona spittle bug</name>
    <dbReference type="NCBI Taxonomy" id="38151"/>
    <lineage>
        <taxon>Eukaryota</taxon>
        <taxon>Metazoa</taxon>
        <taxon>Ecdysozoa</taxon>
        <taxon>Arthropoda</taxon>
        <taxon>Hexapoda</taxon>
        <taxon>Insecta</taxon>
        <taxon>Pterygota</taxon>
        <taxon>Neoptera</taxon>
        <taxon>Paraneoptera</taxon>
        <taxon>Hemiptera</taxon>
        <taxon>Auchenorrhyncha</taxon>
        <taxon>Cercopoidea</taxon>
        <taxon>Clastopteridae</taxon>
        <taxon>Clastoptera</taxon>
    </lineage>
</organism>
<dbReference type="EMBL" id="GEDC01001662">
    <property type="protein sequence ID" value="JAS35636.1"/>
    <property type="molecule type" value="Transcribed_RNA"/>
</dbReference>
<dbReference type="Gene3D" id="1.25.10.10">
    <property type="entry name" value="Leucine-rich Repeat Variant"/>
    <property type="match status" value="3"/>
</dbReference>
<dbReference type="InterPro" id="IPR051023">
    <property type="entry name" value="PP2A_Regulatory_Subunit_A"/>
</dbReference>
<gene>
    <name evidence="3" type="ORF">g.14965</name>
</gene>
<feature type="repeat" description="HEAT" evidence="2">
    <location>
        <begin position="293"/>
        <end position="331"/>
    </location>
</feature>